<organism evidence="1 2">
    <name type="scientific">Brachionus plicatilis</name>
    <name type="common">Marine rotifer</name>
    <name type="synonym">Brachionus muelleri</name>
    <dbReference type="NCBI Taxonomy" id="10195"/>
    <lineage>
        <taxon>Eukaryota</taxon>
        <taxon>Metazoa</taxon>
        <taxon>Spiralia</taxon>
        <taxon>Gnathifera</taxon>
        <taxon>Rotifera</taxon>
        <taxon>Eurotatoria</taxon>
        <taxon>Monogononta</taxon>
        <taxon>Pseudotrocha</taxon>
        <taxon>Ploima</taxon>
        <taxon>Brachionidae</taxon>
        <taxon>Brachionus</taxon>
    </lineage>
</organism>
<protein>
    <submittedName>
        <fullName evidence="1">Uncharacterized protein</fullName>
    </submittedName>
</protein>
<name>A0A3M7S1Q3_BRAPC</name>
<dbReference type="Proteomes" id="UP000276133">
    <property type="component" value="Unassembled WGS sequence"/>
</dbReference>
<comment type="caution">
    <text evidence="1">The sequence shown here is derived from an EMBL/GenBank/DDBJ whole genome shotgun (WGS) entry which is preliminary data.</text>
</comment>
<reference evidence="1 2" key="1">
    <citation type="journal article" date="2018" name="Sci. Rep.">
        <title>Genomic signatures of local adaptation to the degree of environmental predictability in rotifers.</title>
        <authorList>
            <person name="Franch-Gras L."/>
            <person name="Hahn C."/>
            <person name="Garcia-Roger E.M."/>
            <person name="Carmona M.J."/>
            <person name="Serra M."/>
            <person name="Gomez A."/>
        </authorList>
    </citation>
    <scope>NUCLEOTIDE SEQUENCE [LARGE SCALE GENOMIC DNA]</scope>
    <source>
        <strain evidence="1">HYR1</strain>
    </source>
</reference>
<dbReference type="AlphaFoldDB" id="A0A3M7S1Q3"/>
<keyword evidence="2" id="KW-1185">Reference proteome</keyword>
<evidence type="ECO:0000313" key="1">
    <source>
        <dbReference type="EMBL" id="RNA29734.1"/>
    </source>
</evidence>
<gene>
    <name evidence="1" type="ORF">BpHYR1_034672</name>
</gene>
<proteinExistence type="predicted"/>
<dbReference type="EMBL" id="REGN01002173">
    <property type="protein sequence ID" value="RNA29734.1"/>
    <property type="molecule type" value="Genomic_DNA"/>
</dbReference>
<evidence type="ECO:0000313" key="2">
    <source>
        <dbReference type="Proteomes" id="UP000276133"/>
    </source>
</evidence>
<accession>A0A3M7S1Q3</accession>
<sequence>MVSYRLFKLSERYAESELSHSNRLVVRLVEEYNSGFESRINEYPTPLWNCYLNISNFFPEATTILGQLFPCYVFKRPLNKTFQLIFSFSTCKATVLGYHKY</sequence>